<feature type="transmembrane region" description="Helical" evidence="14">
    <location>
        <begin position="206"/>
        <end position="228"/>
    </location>
</feature>
<organism evidence="16 17">
    <name type="scientific">Aldrovandia affinis</name>
    <dbReference type="NCBI Taxonomy" id="143900"/>
    <lineage>
        <taxon>Eukaryota</taxon>
        <taxon>Metazoa</taxon>
        <taxon>Chordata</taxon>
        <taxon>Craniata</taxon>
        <taxon>Vertebrata</taxon>
        <taxon>Euteleostomi</taxon>
        <taxon>Actinopterygii</taxon>
        <taxon>Neopterygii</taxon>
        <taxon>Teleostei</taxon>
        <taxon>Notacanthiformes</taxon>
        <taxon>Halosauridae</taxon>
        <taxon>Aldrovandia</taxon>
    </lineage>
</organism>
<reference evidence="16" key="1">
    <citation type="journal article" date="2023" name="Science">
        <title>Genome structures resolve the early diversification of teleost fishes.</title>
        <authorList>
            <person name="Parey E."/>
            <person name="Louis A."/>
            <person name="Montfort J."/>
            <person name="Bouchez O."/>
            <person name="Roques C."/>
            <person name="Iampietro C."/>
            <person name="Lluch J."/>
            <person name="Castinel A."/>
            <person name="Donnadieu C."/>
            <person name="Desvignes T."/>
            <person name="Floi Bucao C."/>
            <person name="Jouanno E."/>
            <person name="Wen M."/>
            <person name="Mejri S."/>
            <person name="Dirks R."/>
            <person name="Jansen H."/>
            <person name="Henkel C."/>
            <person name="Chen W.J."/>
            <person name="Zahm M."/>
            <person name="Cabau C."/>
            <person name="Klopp C."/>
            <person name="Thompson A.W."/>
            <person name="Robinson-Rechavi M."/>
            <person name="Braasch I."/>
            <person name="Lecointre G."/>
            <person name="Bobe J."/>
            <person name="Postlethwait J.H."/>
            <person name="Berthelot C."/>
            <person name="Roest Crollius H."/>
            <person name="Guiguen Y."/>
        </authorList>
    </citation>
    <scope>NUCLEOTIDE SEQUENCE</scope>
    <source>
        <strain evidence="16">NC1722</strain>
    </source>
</reference>
<keyword evidence="11" id="KW-0325">Glycoprotein</keyword>
<dbReference type="PRINTS" id="PR00245">
    <property type="entry name" value="OLFACTORYR"/>
</dbReference>
<gene>
    <name evidence="16" type="ORF">AAFF_G00127840</name>
</gene>
<keyword evidence="6 14" id="KW-1133">Transmembrane helix</keyword>
<protein>
    <recommendedName>
        <fullName evidence="14">Olfactory receptor</fullName>
    </recommendedName>
</protein>
<sequence>METEPNITDLPPFFQMESLGISPSRTYSAFILGVVTYCFIVAGNLTIFLTITLNQSLHKPMYLLLLNLPINDLMGATAFFPQLISSIAVQNRSISHPACFLQALLVHLYAGGAYVILTVMAYDRFMAICCPLRYNSIMTHRNLLRIIVAMWLVDLVLISVLFCLLSRFRFCRAHITDMFCNNASLVKLVCGDTTINNYYGLVLSSFLQGVSLITVAFTYIQILVACLINKQADTKSKAIRTCGTHLTVYLVFQVTSMFTVLSHRFNEVSPYLRRSVGVSILVFPPILNPLIYGLNTKEIRSRVIHFFIKKRVTGLDR</sequence>
<proteinExistence type="inferred from homology"/>
<dbReference type="PROSITE" id="PS50262">
    <property type="entry name" value="G_PROTEIN_RECEP_F1_2"/>
    <property type="match status" value="1"/>
</dbReference>
<evidence type="ECO:0000256" key="5">
    <source>
        <dbReference type="ARBA" id="ARBA00022725"/>
    </source>
</evidence>
<accession>A0AAD7T137</accession>
<dbReference type="InterPro" id="IPR017452">
    <property type="entry name" value="GPCR_Rhodpsn_7TM"/>
</dbReference>
<evidence type="ECO:0000256" key="11">
    <source>
        <dbReference type="ARBA" id="ARBA00023180"/>
    </source>
</evidence>
<dbReference type="InterPro" id="IPR000276">
    <property type="entry name" value="GPCR_Rhodpsn"/>
</dbReference>
<feature type="transmembrane region" description="Helical" evidence="14">
    <location>
        <begin position="271"/>
        <end position="292"/>
    </location>
</feature>
<evidence type="ECO:0000313" key="17">
    <source>
        <dbReference type="Proteomes" id="UP001221898"/>
    </source>
</evidence>
<keyword evidence="10 13" id="KW-0675">Receptor</keyword>
<evidence type="ECO:0000256" key="14">
    <source>
        <dbReference type="RuleBase" id="RU363047"/>
    </source>
</evidence>
<dbReference type="PROSITE" id="PS00237">
    <property type="entry name" value="G_PROTEIN_RECEP_F1_1"/>
    <property type="match status" value="1"/>
</dbReference>
<name>A0AAD7T137_9TELE</name>
<feature type="transmembrane region" description="Helical" evidence="14">
    <location>
        <begin position="248"/>
        <end position="265"/>
    </location>
</feature>
<dbReference type="Gene3D" id="1.20.1070.10">
    <property type="entry name" value="Rhodopsin 7-helix transmembrane proteins"/>
    <property type="match status" value="1"/>
</dbReference>
<evidence type="ECO:0000256" key="7">
    <source>
        <dbReference type="ARBA" id="ARBA00023040"/>
    </source>
</evidence>
<keyword evidence="2 14" id="KW-1003">Cell membrane</keyword>
<keyword evidence="5 14" id="KW-0552">Olfaction</keyword>
<dbReference type="PRINTS" id="PR00237">
    <property type="entry name" value="GPCRRHODOPSN"/>
</dbReference>
<evidence type="ECO:0000256" key="2">
    <source>
        <dbReference type="ARBA" id="ARBA00022475"/>
    </source>
</evidence>
<evidence type="ECO:0000256" key="6">
    <source>
        <dbReference type="ARBA" id="ARBA00022989"/>
    </source>
</evidence>
<dbReference type="InterPro" id="IPR052921">
    <property type="entry name" value="GPCR1_Superfamily_Member"/>
</dbReference>
<dbReference type="FunFam" id="1.20.1070.10:FF:000024">
    <property type="entry name" value="Olfactory receptor"/>
    <property type="match status" value="1"/>
</dbReference>
<dbReference type="Proteomes" id="UP001221898">
    <property type="component" value="Unassembled WGS sequence"/>
</dbReference>
<comment type="caution">
    <text evidence="16">The sequence shown here is derived from an EMBL/GenBank/DDBJ whole genome shotgun (WGS) entry which is preliminary data.</text>
</comment>
<keyword evidence="3 14" id="KW-0716">Sensory transduction</keyword>
<evidence type="ECO:0000256" key="1">
    <source>
        <dbReference type="ARBA" id="ARBA00004651"/>
    </source>
</evidence>
<evidence type="ECO:0000256" key="10">
    <source>
        <dbReference type="ARBA" id="ARBA00023170"/>
    </source>
</evidence>
<evidence type="ECO:0000256" key="12">
    <source>
        <dbReference type="ARBA" id="ARBA00023224"/>
    </source>
</evidence>
<feature type="transmembrane region" description="Helical" evidence="14">
    <location>
        <begin position="61"/>
        <end position="80"/>
    </location>
</feature>
<keyword evidence="4 13" id="KW-0812">Transmembrane</keyword>
<dbReference type="Pfam" id="PF13853">
    <property type="entry name" value="7tm_4"/>
    <property type="match status" value="1"/>
</dbReference>
<dbReference type="EMBL" id="JAINUG010000019">
    <property type="protein sequence ID" value="KAJ8412448.1"/>
    <property type="molecule type" value="Genomic_DNA"/>
</dbReference>
<keyword evidence="9" id="KW-1015">Disulfide bond</keyword>
<evidence type="ECO:0000256" key="3">
    <source>
        <dbReference type="ARBA" id="ARBA00022606"/>
    </source>
</evidence>
<dbReference type="GO" id="GO:0004984">
    <property type="term" value="F:olfactory receptor activity"/>
    <property type="evidence" value="ECO:0007669"/>
    <property type="project" value="InterPro"/>
</dbReference>
<feature type="transmembrane region" description="Helical" evidence="14">
    <location>
        <begin position="27"/>
        <end position="49"/>
    </location>
</feature>
<dbReference type="InterPro" id="IPR000725">
    <property type="entry name" value="Olfact_rcpt"/>
</dbReference>
<dbReference type="AlphaFoldDB" id="A0AAD7T137"/>
<evidence type="ECO:0000256" key="13">
    <source>
        <dbReference type="RuleBase" id="RU000688"/>
    </source>
</evidence>
<dbReference type="GO" id="GO:0005549">
    <property type="term" value="F:odorant binding"/>
    <property type="evidence" value="ECO:0007669"/>
    <property type="project" value="TreeGrafter"/>
</dbReference>
<feature type="transmembrane region" description="Helical" evidence="14">
    <location>
        <begin position="100"/>
        <end position="122"/>
    </location>
</feature>
<feature type="transmembrane region" description="Helical" evidence="14">
    <location>
        <begin position="143"/>
        <end position="168"/>
    </location>
</feature>
<dbReference type="SUPFAM" id="SSF81321">
    <property type="entry name" value="Family A G protein-coupled receptor-like"/>
    <property type="match status" value="1"/>
</dbReference>
<evidence type="ECO:0000256" key="4">
    <source>
        <dbReference type="ARBA" id="ARBA00022692"/>
    </source>
</evidence>
<comment type="similarity">
    <text evidence="13">Belongs to the G-protein coupled receptor 1 family.</text>
</comment>
<evidence type="ECO:0000256" key="9">
    <source>
        <dbReference type="ARBA" id="ARBA00023157"/>
    </source>
</evidence>
<keyword evidence="17" id="KW-1185">Reference proteome</keyword>
<feature type="domain" description="G-protein coupled receptors family 1 profile" evidence="15">
    <location>
        <begin position="43"/>
        <end position="292"/>
    </location>
</feature>
<keyword evidence="8 14" id="KW-0472">Membrane</keyword>
<dbReference type="PANTHER" id="PTHR26451">
    <property type="entry name" value="G_PROTEIN_RECEP_F1_2 DOMAIN-CONTAINING PROTEIN"/>
    <property type="match status" value="1"/>
</dbReference>
<evidence type="ECO:0000259" key="15">
    <source>
        <dbReference type="PROSITE" id="PS50262"/>
    </source>
</evidence>
<keyword evidence="12 13" id="KW-0807">Transducer</keyword>
<evidence type="ECO:0000313" key="16">
    <source>
        <dbReference type="EMBL" id="KAJ8412448.1"/>
    </source>
</evidence>
<evidence type="ECO:0000256" key="8">
    <source>
        <dbReference type="ARBA" id="ARBA00023136"/>
    </source>
</evidence>
<keyword evidence="7 13" id="KW-0297">G-protein coupled receptor</keyword>
<dbReference type="GO" id="GO:0005886">
    <property type="term" value="C:plasma membrane"/>
    <property type="evidence" value="ECO:0007669"/>
    <property type="project" value="UniProtKB-SubCell"/>
</dbReference>
<dbReference type="GO" id="GO:0004930">
    <property type="term" value="F:G protein-coupled receptor activity"/>
    <property type="evidence" value="ECO:0007669"/>
    <property type="project" value="UniProtKB-KW"/>
</dbReference>
<dbReference type="PANTHER" id="PTHR26451:SF854">
    <property type="entry name" value="ODORANT RECEPTOR-RELATED"/>
    <property type="match status" value="1"/>
</dbReference>
<comment type="subcellular location">
    <subcellularLocation>
        <location evidence="1 14">Cell membrane</location>
        <topology evidence="1 14">Multi-pass membrane protein</topology>
    </subcellularLocation>
</comment>